<evidence type="ECO:0000313" key="1">
    <source>
        <dbReference type="EMBL" id="VAW96648.1"/>
    </source>
</evidence>
<dbReference type="EMBL" id="UOFS01000029">
    <property type="protein sequence ID" value="VAW96648.1"/>
    <property type="molecule type" value="Genomic_DNA"/>
</dbReference>
<name>A0A3B0ZT38_9ZZZZ</name>
<gene>
    <name evidence="1" type="ORF">MNBD_GAMMA22-1031</name>
</gene>
<accession>A0A3B0ZT38</accession>
<reference evidence="1" key="1">
    <citation type="submission" date="2018-06" db="EMBL/GenBank/DDBJ databases">
        <authorList>
            <person name="Zhirakovskaya E."/>
        </authorList>
    </citation>
    <scope>NUCLEOTIDE SEQUENCE</scope>
</reference>
<sequence length="176" mass="19869">MEIKCNSKLGMLFFIILLLNVVNIDNSHARVSVPSREVLSEFQAEDSEDSIIGQVFFRFPVQLIWSYPQVSSNIIFAYVRPIGMVGTNIRSNPAFNKTESISVQKDFSGIFDKIEYEGTIIDGGFLIIQLNGNYEFSVHQGDKFESIAIIIHKNIPAGSIDSEKLEVIEEKNKFTK</sequence>
<protein>
    <submittedName>
        <fullName evidence="1">Uncharacterized protein</fullName>
    </submittedName>
</protein>
<dbReference type="AlphaFoldDB" id="A0A3B0ZT38"/>
<proteinExistence type="predicted"/>
<organism evidence="1">
    <name type="scientific">hydrothermal vent metagenome</name>
    <dbReference type="NCBI Taxonomy" id="652676"/>
    <lineage>
        <taxon>unclassified sequences</taxon>
        <taxon>metagenomes</taxon>
        <taxon>ecological metagenomes</taxon>
    </lineage>
</organism>